<keyword evidence="2" id="KW-1185">Reference proteome</keyword>
<dbReference type="EMBL" id="JAWZYT010000097">
    <property type="protein sequence ID" value="KAK4328115.1"/>
    <property type="molecule type" value="Genomic_DNA"/>
</dbReference>
<organism evidence="1 2">
    <name type="scientific">Petrolisthes manimaculis</name>
    <dbReference type="NCBI Taxonomy" id="1843537"/>
    <lineage>
        <taxon>Eukaryota</taxon>
        <taxon>Metazoa</taxon>
        <taxon>Ecdysozoa</taxon>
        <taxon>Arthropoda</taxon>
        <taxon>Crustacea</taxon>
        <taxon>Multicrustacea</taxon>
        <taxon>Malacostraca</taxon>
        <taxon>Eumalacostraca</taxon>
        <taxon>Eucarida</taxon>
        <taxon>Decapoda</taxon>
        <taxon>Pleocyemata</taxon>
        <taxon>Anomura</taxon>
        <taxon>Galatheoidea</taxon>
        <taxon>Porcellanidae</taxon>
        <taxon>Petrolisthes</taxon>
    </lineage>
</organism>
<evidence type="ECO:0000313" key="1">
    <source>
        <dbReference type="EMBL" id="KAK4328115.1"/>
    </source>
</evidence>
<accession>A0AAE1URJ3</accession>
<gene>
    <name evidence="1" type="ORF">Pmani_001437</name>
</gene>
<reference evidence="1" key="1">
    <citation type="submission" date="2023-11" db="EMBL/GenBank/DDBJ databases">
        <title>Genome assemblies of two species of porcelain crab, Petrolisthes cinctipes and Petrolisthes manimaculis (Anomura: Porcellanidae).</title>
        <authorList>
            <person name="Angst P."/>
        </authorList>
    </citation>
    <scope>NUCLEOTIDE SEQUENCE</scope>
    <source>
        <strain evidence="1">PB745_02</strain>
        <tissue evidence="1">Gill</tissue>
    </source>
</reference>
<evidence type="ECO:0000313" key="2">
    <source>
        <dbReference type="Proteomes" id="UP001292094"/>
    </source>
</evidence>
<dbReference type="AlphaFoldDB" id="A0AAE1URJ3"/>
<name>A0AAE1URJ3_9EUCA</name>
<sequence>MEGGKKEVRVSARTMLIHESHERPYSAAFVVCDLPPSEDPSSFTPMAVSLTEKSTSDNRVQCGSRIVVHTQGIGYLVLVVEGVEGIAHYTVQFESAQSVPRLDDR</sequence>
<dbReference type="Proteomes" id="UP001292094">
    <property type="component" value="Unassembled WGS sequence"/>
</dbReference>
<proteinExistence type="predicted"/>
<protein>
    <submittedName>
        <fullName evidence="1">Uncharacterized protein</fullName>
    </submittedName>
</protein>
<comment type="caution">
    <text evidence="1">The sequence shown here is derived from an EMBL/GenBank/DDBJ whole genome shotgun (WGS) entry which is preliminary data.</text>
</comment>